<keyword evidence="5" id="KW-1185">Reference proteome</keyword>
<dbReference type="SUPFAM" id="SSF57845">
    <property type="entry name" value="B-box zinc-binding domain"/>
    <property type="match status" value="1"/>
</dbReference>
<dbReference type="PANTHER" id="PTHR25462:SF296">
    <property type="entry name" value="MEIOTIC P26, ISOFORM F"/>
    <property type="match status" value="1"/>
</dbReference>
<evidence type="ECO:0000259" key="3">
    <source>
        <dbReference type="PROSITE" id="PS50119"/>
    </source>
</evidence>
<dbReference type="SUPFAM" id="SSF101898">
    <property type="entry name" value="NHL repeat"/>
    <property type="match status" value="1"/>
</dbReference>
<dbReference type="GO" id="GO:0061630">
    <property type="term" value="F:ubiquitin protein ligase activity"/>
    <property type="evidence" value="ECO:0007669"/>
    <property type="project" value="TreeGrafter"/>
</dbReference>
<dbReference type="GO" id="GO:0008270">
    <property type="term" value="F:zinc ion binding"/>
    <property type="evidence" value="ECO:0007669"/>
    <property type="project" value="UniProtKB-KW"/>
</dbReference>
<gene>
    <name evidence="4" type="ORF">HOLleu_26207</name>
</gene>
<dbReference type="AlphaFoldDB" id="A0A9Q1BTS6"/>
<dbReference type="EMBL" id="JAIZAY010000012">
    <property type="protein sequence ID" value="KAJ8032635.1"/>
    <property type="molecule type" value="Genomic_DNA"/>
</dbReference>
<protein>
    <submittedName>
        <fullName evidence="4">Transcription intermediary factor 1-beta</fullName>
    </submittedName>
</protein>
<comment type="caution">
    <text evidence="4">The sequence shown here is derived from an EMBL/GenBank/DDBJ whole genome shotgun (WGS) entry which is preliminary data.</text>
</comment>
<dbReference type="InterPro" id="IPR000315">
    <property type="entry name" value="Znf_B-box"/>
</dbReference>
<dbReference type="Pfam" id="PF00643">
    <property type="entry name" value="zf-B_box"/>
    <property type="match status" value="1"/>
</dbReference>
<sequence length="649" mass="73943">MKNLVEYVQIQQSLKSDEMRKCYGCSNHLRVTAYCFKCNDFLCEVCHNFHLTNRFLTDHQKHTLSLADVESKNITIEKLASMRDAPRCNTHPEKISELYCESCNYIPVCIACMFGEHKGHDLHEVRALAKSKRESLAQKVKCLEKLDADYKLTTPGQAKEILISNVASEKEKVIKMCADEVHKAKAKLHDTTEKQKKIKQEKQNREKQVFDSLQAEMEKELQGVKKKYEEIFNVKKNEINNAFHARETIVENEIARLTSKLERFYGDEKVLLESIEMQLKKNSEEIDAVSEHFDNTKKRLKNLKVLASTIIASENDWTAVQCIPDIQSAADNLINELKDELPDLGTMTGVTINYKQFNFGKSIMTKISQQAEMKFTLNNSYHYVNGVTSCGDGNIVISGCPSEGKEAFIIVTNLNGKILHEKKIIADTPKPWHPCAFVSQNKVATVCGRNIICVYDLLHDSLVKKNISDIINSWPKDRYVRCVATDPVNSHILVGGYKSRDVYVFDDQLNYLHILTLPEMIKWPRDITFSDGHLLVCDSAGKTAYVTTMDGLQVKILSEFVKVSPSGDFEPWSICTDKNGMVYILWENWRTDQHYLAQYSHDGRQITAKKNLGDRARASTAVETPEGEKLLVATHSTQTVYRFGLQDDD</sequence>
<organism evidence="4 5">
    <name type="scientific">Holothuria leucospilota</name>
    <name type="common">Black long sea cucumber</name>
    <name type="synonym">Mertensiothuria leucospilota</name>
    <dbReference type="NCBI Taxonomy" id="206669"/>
    <lineage>
        <taxon>Eukaryota</taxon>
        <taxon>Metazoa</taxon>
        <taxon>Echinodermata</taxon>
        <taxon>Eleutherozoa</taxon>
        <taxon>Echinozoa</taxon>
        <taxon>Holothuroidea</taxon>
        <taxon>Aspidochirotacea</taxon>
        <taxon>Aspidochirotida</taxon>
        <taxon>Holothuriidae</taxon>
        <taxon>Holothuria</taxon>
    </lineage>
</organism>
<dbReference type="PROSITE" id="PS50119">
    <property type="entry name" value="ZF_BBOX"/>
    <property type="match status" value="1"/>
</dbReference>
<keyword evidence="2" id="KW-0175">Coiled coil</keyword>
<evidence type="ECO:0000256" key="2">
    <source>
        <dbReference type="SAM" id="Coils"/>
    </source>
</evidence>
<reference evidence="4" key="1">
    <citation type="submission" date="2021-10" db="EMBL/GenBank/DDBJ databases">
        <title>Tropical sea cucumber genome reveals ecological adaptation and Cuvierian tubules defense mechanism.</title>
        <authorList>
            <person name="Chen T."/>
        </authorList>
    </citation>
    <scope>NUCLEOTIDE SEQUENCE</scope>
    <source>
        <strain evidence="4">Nanhai2018</strain>
        <tissue evidence="4">Muscle</tissue>
    </source>
</reference>
<dbReference type="PANTHER" id="PTHR25462">
    <property type="entry name" value="BONUS, ISOFORM C-RELATED"/>
    <property type="match status" value="1"/>
</dbReference>
<accession>A0A9Q1BTS6</accession>
<name>A0A9Q1BTS6_HOLLE</name>
<evidence type="ECO:0000256" key="1">
    <source>
        <dbReference type="PROSITE-ProRule" id="PRU00024"/>
    </source>
</evidence>
<dbReference type="Gene3D" id="3.30.160.60">
    <property type="entry name" value="Classic Zinc Finger"/>
    <property type="match status" value="1"/>
</dbReference>
<dbReference type="InterPro" id="IPR047153">
    <property type="entry name" value="TRIM45/56/19-like"/>
</dbReference>
<proteinExistence type="predicted"/>
<dbReference type="GO" id="GO:0005654">
    <property type="term" value="C:nucleoplasm"/>
    <property type="evidence" value="ECO:0007669"/>
    <property type="project" value="TreeGrafter"/>
</dbReference>
<feature type="domain" description="B box-type" evidence="3">
    <location>
        <begin position="17"/>
        <end position="64"/>
    </location>
</feature>
<dbReference type="InterPro" id="IPR011042">
    <property type="entry name" value="6-blade_b-propeller_TolB-like"/>
</dbReference>
<feature type="coiled-coil region" evidence="2">
    <location>
        <begin position="181"/>
        <end position="208"/>
    </location>
</feature>
<keyword evidence="1" id="KW-0863">Zinc-finger</keyword>
<evidence type="ECO:0000313" key="4">
    <source>
        <dbReference type="EMBL" id="KAJ8032635.1"/>
    </source>
</evidence>
<dbReference type="Proteomes" id="UP001152320">
    <property type="component" value="Chromosome 12"/>
</dbReference>
<evidence type="ECO:0000313" key="5">
    <source>
        <dbReference type="Proteomes" id="UP001152320"/>
    </source>
</evidence>
<dbReference type="Gene3D" id="2.120.10.30">
    <property type="entry name" value="TolB, C-terminal domain"/>
    <property type="match status" value="1"/>
</dbReference>
<keyword evidence="1" id="KW-0479">Metal-binding</keyword>
<keyword evidence="1" id="KW-0862">Zinc</keyword>
<dbReference type="OrthoDB" id="10113904at2759"/>
<dbReference type="SMART" id="SM00336">
    <property type="entry name" value="BBOX"/>
    <property type="match status" value="2"/>
</dbReference>